<evidence type="ECO:0000313" key="2">
    <source>
        <dbReference type="Proteomes" id="UP000078046"/>
    </source>
</evidence>
<dbReference type="Proteomes" id="UP000078046">
    <property type="component" value="Unassembled WGS sequence"/>
</dbReference>
<evidence type="ECO:0000313" key="1">
    <source>
        <dbReference type="EMBL" id="OAF68984.1"/>
    </source>
</evidence>
<comment type="caution">
    <text evidence="1">The sequence shown here is derived from an EMBL/GenBank/DDBJ whole genome shotgun (WGS) entry which is preliminary data.</text>
</comment>
<gene>
    <name evidence="1" type="ORF">A3Q56_03274</name>
</gene>
<name>A0A177B6E1_9BILA</name>
<organism evidence="1 2">
    <name type="scientific">Intoshia linei</name>
    <dbReference type="NCBI Taxonomy" id="1819745"/>
    <lineage>
        <taxon>Eukaryota</taxon>
        <taxon>Metazoa</taxon>
        <taxon>Spiralia</taxon>
        <taxon>Lophotrochozoa</taxon>
        <taxon>Mesozoa</taxon>
        <taxon>Orthonectida</taxon>
        <taxon>Rhopaluridae</taxon>
        <taxon>Intoshia</taxon>
    </lineage>
</organism>
<accession>A0A177B6E1</accession>
<sequence>MSVFEGSCVCTFLNNTVKIGPDIQISIFDKIEVEIKVDSESMNYERLVFKLIKPSLSKYENVESSENALKRKILETCIENNKKIKI</sequence>
<dbReference type="EMBL" id="LWCA01000353">
    <property type="protein sequence ID" value="OAF68984.1"/>
    <property type="molecule type" value="Genomic_DNA"/>
</dbReference>
<proteinExistence type="predicted"/>
<dbReference type="AlphaFoldDB" id="A0A177B6E1"/>
<reference evidence="1 2" key="1">
    <citation type="submission" date="2016-04" db="EMBL/GenBank/DDBJ databases">
        <title>The genome of Intoshia linei affirms orthonectids as highly simplified spiralians.</title>
        <authorList>
            <person name="Mikhailov K.V."/>
            <person name="Slusarev G.S."/>
            <person name="Nikitin M.A."/>
            <person name="Logacheva M.D."/>
            <person name="Penin A."/>
            <person name="Aleoshin V."/>
            <person name="Panchin Y.V."/>
        </authorList>
    </citation>
    <scope>NUCLEOTIDE SEQUENCE [LARGE SCALE GENOMIC DNA]</scope>
    <source>
        <strain evidence="1">Intl2013</strain>
        <tissue evidence="1">Whole animal</tissue>
    </source>
</reference>
<protein>
    <submittedName>
        <fullName evidence="1">Uncharacterized protein</fullName>
    </submittedName>
</protein>
<keyword evidence="2" id="KW-1185">Reference proteome</keyword>